<name>A0ABY9DAW5_VITVI</name>
<dbReference type="Pfam" id="PF20431">
    <property type="entry name" value="E_motif"/>
    <property type="match status" value="1"/>
</dbReference>
<dbReference type="InterPro" id="IPR032867">
    <property type="entry name" value="DYW_dom"/>
</dbReference>
<evidence type="ECO:0000313" key="6">
    <source>
        <dbReference type="Proteomes" id="UP001227230"/>
    </source>
</evidence>
<dbReference type="PANTHER" id="PTHR47926">
    <property type="entry name" value="PENTATRICOPEPTIDE REPEAT-CONTAINING PROTEIN"/>
    <property type="match status" value="1"/>
</dbReference>
<feature type="domain" description="DYW" evidence="4">
    <location>
        <begin position="578"/>
        <end position="670"/>
    </location>
</feature>
<evidence type="ECO:0000256" key="3">
    <source>
        <dbReference type="PROSITE-ProRule" id="PRU00708"/>
    </source>
</evidence>
<sequence length="670" mass="75166">MGMKANCIALIKQCVTLEALKSLHASILKSHLHPHLCTSLIAQYASLGSISHAYALFSTSHSSNVFLWNHIIRAFSNTPHSRNSLRLYSRMLQLGIQATNFTFPFLLKACGCLADFELGARAHAHVVVFGYESDVFVANSLMAMYGRFGCFDFSRQVFERMPERNVVSWSSMVGAYAHNGRYEEGLLLFWRMLNEGIAPNRGSIVNAMACIHREHEADDFCRVVIDNGLDSDQSVQNAAMGMYARCGRIDVARRFFYGILDKDLVAWTSMIEAYVQADLPINALELFKQMKLLGIVPDSVTLLSLIHAVSNLASFQLARFVHGVITRSFFKNHIALDTAVIDLYVKCGNLEYARKCFDRMSARNLISWSTMISGYGMHGHGREALCLFDQMKASIKPDHIAFVMVLSACSHGGLIAEGWECFKAMNRDFGVTPRTEHYACMVDLLGRAGRLSEAQAFIERMPITPDAGVWGALLGACRIHSNLETAETAARHLFNLDAENPGRYILLSNIYASSGKRKEADDIRALMKSRGVRKTVGHTIIEIKNKVYTFVAGDTSNPQTDLIYSELRKLMDRIQEAGYVPDLSFVLHDTEEETKEKMLYAHSEKLAIVFGLLNSAPESEIRIRKNLRVCGDCHNATKFISEVTKREIIMRDAHRFHHFKAGSCSCGDYW</sequence>
<dbReference type="Pfam" id="PF20430">
    <property type="entry name" value="Eplus_motif"/>
    <property type="match status" value="1"/>
</dbReference>
<dbReference type="EMBL" id="CP126661">
    <property type="protein sequence ID" value="WKA04037.1"/>
    <property type="molecule type" value="Genomic_DNA"/>
</dbReference>
<gene>
    <name evidence="5" type="ORF">VitviT2T_022102</name>
</gene>
<proteinExistence type="inferred from homology"/>
<dbReference type="SUPFAM" id="SSF48452">
    <property type="entry name" value="TPR-like"/>
    <property type="match status" value="1"/>
</dbReference>
<dbReference type="PROSITE" id="PS51375">
    <property type="entry name" value="PPR"/>
    <property type="match status" value="4"/>
</dbReference>
<evidence type="ECO:0000256" key="1">
    <source>
        <dbReference type="ARBA" id="ARBA00006643"/>
    </source>
</evidence>
<evidence type="ECO:0000313" key="5">
    <source>
        <dbReference type="EMBL" id="WKA04037.1"/>
    </source>
</evidence>
<dbReference type="Pfam" id="PF01535">
    <property type="entry name" value="PPR"/>
    <property type="match status" value="3"/>
</dbReference>
<dbReference type="InterPro" id="IPR002885">
    <property type="entry name" value="PPR_rpt"/>
</dbReference>
<accession>A0ABY9DAW5</accession>
<dbReference type="NCBIfam" id="TIGR00756">
    <property type="entry name" value="PPR"/>
    <property type="match status" value="4"/>
</dbReference>
<evidence type="ECO:0000256" key="2">
    <source>
        <dbReference type="ARBA" id="ARBA00022737"/>
    </source>
</evidence>
<reference evidence="5 6" key="1">
    <citation type="journal article" date="2023" name="Hortic Res">
        <title>The complete reference genome for grapevine (Vitis vinifera L.) genetics and breeding.</title>
        <authorList>
            <person name="Shi X."/>
            <person name="Cao S."/>
            <person name="Wang X."/>
            <person name="Huang S."/>
            <person name="Wang Y."/>
            <person name="Liu Z."/>
            <person name="Liu W."/>
            <person name="Leng X."/>
            <person name="Peng Y."/>
            <person name="Wang N."/>
            <person name="Wang Y."/>
            <person name="Ma Z."/>
            <person name="Xu X."/>
            <person name="Zhang F."/>
            <person name="Xue H."/>
            <person name="Zhong H."/>
            <person name="Wang Y."/>
            <person name="Zhang K."/>
            <person name="Velt A."/>
            <person name="Avia K."/>
            <person name="Holtgrawe D."/>
            <person name="Grimplet J."/>
            <person name="Matus J.T."/>
            <person name="Ware D."/>
            <person name="Wu X."/>
            <person name="Wang H."/>
            <person name="Liu C."/>
            <person name="Fang Y."/>
            <person name="Rustenholz C."/>
            <person name="Cheng Z."/>
            <person name="Xiao H."/>
            <person name="Zhou Y."/>
        </authorList>
    </citation>
    <scope>NUCLEOTIDE SEQUENCE [LARGE SCALE GENOMIC DNA]</scope>
    <source>
        <strain evidence="6">cv. Pinot noir / PN40024</strain>
        <tissue evidence="5">Leaf</tissue>
    </source>
</reference>
<dbReference type="InterPro" id="IPR046849">
    <property type="entry name" value="E2_motif"/>
</dbReference>
<organism evidence="5 6">
    <name type="scientific">Vitis vinifera</name>
    <name type="common">Grape</name>
    <dbReference type="NCBI Taxonomy" id="29760"/>
    <lineage>
        <taxon>Eukaryota</taxon>
        <taxon>Viridiplantae</taxon>
        <taxon>Streptophyta</taxon>
        <taxon>Embryophyta</taxon>
        <taxon>Tracheophyta</taxon>
        <taxon>Spermatophyta</taxon>
        <taxon>Magnoliopsida</taxon>
        <taxon>eudicotyledons</taxon>
        <taxon>Gunneridae</taxon>
        <taxon>Pentapetalae</taxon>
        <taxon>rosids</taxon>
        <taxon>Vitales</taxon>
        <taxon>Vitaceae</taxon>
        <taxon>Viteae</taxon>
        <taxon>Vitis</taxon>
    </lineage>
</organism>
<keyword evidence="6" id="KW-1185">Reference proteome</keyword>
<dbReference type="PANTHER" id="PTHR47926:SF433">
    <property type="entry name" value="PENTATRICOPEPTIDE REPEAT-CONTAINING PROTEIN"/>
    <property type="match status" value="1"/>
</dbReference>
<comment type="similarity">
    <text evidence="1">Belongs to the PPR family. PCMP-H subfamily.</text>
</comment>
<keyword evidence="2" id="KW-0677">Repeat</keyword>
<protein>
    <recommendedName>
        <fullName evidence="4">DYW domain-containing protein</fullName>
    </recommendedName>
</protein>
<dbReference type="Gene3D" id="1.25.40.10">
    <property type="entry name" value="Tetratricopeptide repeat domain"/>
    <property type="match status" value="4"/>
</dbReference>
<dbReference type="Proteomes" id="UP001227230">
    <property type="component" value="Chromosome 14"/>
</dbReference>
<feature type="repeat" description="PPR" evidence="3">
    <location>
        <begin position="263"/>
        <end position="297"/>
    </location>
</feature>
<feature type="repeat" description="PPR" evidence="3">
    <location>
        <begin position="364"/>
        <end position="394"/>
    </location>
</feature>
<feature type="repeat" description="PPR" evidence="3">
    <location>
        <begin position="165"/>
        <end position="199"/>
    </location>
</feature>
<feature type="repeat" description="PPR" evidence="3">
    <location>
        <begin position="64"/>
        <end position="98"/>
    </location>
</feature>
<dbReference type="InterPro" id="IPR046848">
    <property type="entry name" value="E_motif"/>
</dbReference>
<dbReference type="InterPro" id="IPR011990">
    <property type="entry name" value="TPR-like_helical_dom_sf"/>
</dbReference>
<evidence type="ECO:0000259" key="4">
    <source>
        <dbReference type="Pfam" id="PF14432"/>
    </source>
</evidence>
<dbReference type="Pfam" id="PF14432">
    <property type="entry name" value="DYW_deaminase"/>
    <property type="match status" value="1"/>
</dbReference>
<dbReference type="Pfam" id="PF13041">
    <property type="entry name" value="PPR_2"/>
    <property type="match status" value="2"/>
</dbReference>
<dbReference type="InterPro" id="IPR046960">
    <property type="entry name" value="PPR_At4g14850-like_plant"/>
</dbReference>